<feature type="transmembrane region" description="Helical" evidence="7">
    <location>
        <begin position="145"/>
        <end position="164"/>
    </location>
</feature>
<evidence type="ECO:0000256" key="7">
    <source>
        <dbReference type="SAM" id="Phobius"/>
    </source>
</evidence>
<dbReference type="InterPro" id="IPR010290">
    <property type="entry name" value="TM_effector"/>
</dbReference>
<dbReference type="EMBL" id="VLXZ01000011">
    <property type="protein sequence ID" value="TSB45491.1"/>
    <property type="molecule type" value="Genomic_DNA"/>
</dbReference>
<gene>
    <name evidence="9" type="ORF">FN960_16300</name>
</gene>
<feature type="domain" description="Major facilitator superfamily (MFS) profile" evidence="8">
    <location>
        <begin position="9"/>
        <end position="397"/>
    </location>
</feature>
<organism evidence="9 10">
    <name type="scientific">Alkalicoccobacillus porphyridii</name>
    <dbReference type="NCBI Taxonomy" id="2597270"/>
    <lineage>
        <taxon>Bacteria</taxon>
        <taxon>Bacillati</taxon>
        <taxon>Bacillota</taxon>
        <taxon>Bacilli</taxon>
        <taxon>Bacillales</taxon>
        <taxon>Bacillaceae</taxon>
        <taxon>Alkalicoccobacillus</taxon>
    </lineage>
</organism>
<evidence type="ECO:0000313" key="9">
    <source>
        <dbReference type="EMBL" id="TSB45491.1"/>
    </source>
</evidence>
<keyword evidence="6 7" id="KW-0472">Membrane</keyword>
<dbReference type="OrthoDB" id="2276409at2"/>
<evidence type="ECO:0000256" key="2">
    <source>
        <dbReference type="ARBA" id="ARBA00022448"/>
    </source>
</evidence>
<proteinExistence type="predicted"/>
<feature type="transmembrane region" description="Helical" evidence="7">
    <location>
        <begin position="350"/>
        <end position="368"/>
    </location>
</feature>
<feature type="transmembrane region" description="Helical" evidence="7">
    <location>
        <begin position="75"/>
        <end position="95"/>
    </location>
</feature>
<dbReference type="Proteomes" id="UP000318521">
    <property type="component" value="Unassembled WGS sequence"/>
</dbReference>
<comment type="subcellular location">
    <subcellularLocation>
        <location evidence="1">Cell membrane</location>
        <topology evidence="1">Multi-pass membrane protein</topology>
    </subcellularLocation>
</comment>
<reference evidence="9 10" key="1">
    <citation type="submission" date="2019-07" db="EMBL/GenBank/DDBJ databases">
        <authorList>
            <person name="Park Y.J."/>
            <person name="Jeong S.E."/>
            <person name="Jung H.S."/>
        </authorList>
    </citation>
    <scope>NUCLEOTIDE SEQUENCE [LARGE SCALE GENOMIC DNA]</scope>
    <source>
        <strain evidence="10">P16(2019)</strain>
    </source>
</reference>
<dbReference type="PANTHER" id="PTHR43266:SF2">
    <property type="entry name" value="MAJOR FACILITATOR SUPERFAMILY (MFS) PROFILE DOMAIN-CONTAINING PROTEIN"/>
    <property type="match status" value="1"/>
</dbReference>
<feature type="transmembrane region" description="Helical" evidence="7">
    <location>
        <begin position="101"/>
        <end position="125"/>
    </location>
</feature>
<feature type="transmembrane region" description="Helical" evidence="7">
    <location>
        <begin position="170"/>
        <end position="187"/>
    </location>
</feature>
<comment type="caution">
    <text evidence="9">The sequence shown here is derived from an EMBL/GenBank/DDBJ whole genome shotgun (WGS) entry which is preliminary data.</text>
</comment>
<dbReference type="CDD" id="cd06173">
    <property type="entry name" value="MFS_MefA_like"/>
    <property type="match status" value="1"/>
</dbReference>
<feature type="transmembrane region" description="Helical" evidence="7">
    <location>
        <begin position="220"/>
        <end position="245"/>
    </location>
</feature>
<dbReference type="PANTHER" id="PTHR43266">
    <property type="entry name" value="MACROLIDE-EFFLUX PROTEIN"/>
    <property type="match status" value="1"/>
</dbReference>
<keyword evidence="5 7" id="KW-1133">Transmembrane helix</keyword>
<evidence type="ECO:0000256" key="4">
    <source>
        <dbReference type="ARBA" id="ARBA00022692"/>
    </source>
</evidence>
<keyword evidence="2" id="KW-0813">Transport</keyword>
<feature type="transmembrane region" description="Helical" evidence="7">
    <location>
        <begin position="374"/>
        <end position="392"/>
    </location>
</feature>
<accession>A0A553ZVI4</accession>
<dbReference type="SUPFAM" id="SSF103473">
    <property type="entry name" value="MFS general substrate transporter"/>
    <property type="match status" value="1"/>
</dbReference>
<dbReference type="InterPro" id="IPR036259">
    <property type="entry name" value="MFS_trans_sf"/>
</dbReference>
<keyword evidence="10" id="KW-1185">Reference proteome</keyword>
<name>A0A553ZVI4_9BACI</name>
<feature type="transmembrane region" description="Helical" evidence="7">
    <location>
        <begin position="285"/>
        <end position="302"/>
    </location>
</feature>
<feature type="transmembrane region" description="Helical" evidence="7">
    <location>
        <begin position="43"/>
        <end position="63"/>
    </location>
</feature>
<dbReference type="InterPro" id="IPR020846">
    <property type="entry name" value="MFS_dom"/>
</dbReference>
<dbReference type="RefSeq" id="WP_143849917.1">
    <property type="nucleotide sequence ID" value="NZ_VLXZ01000011.1"/>
</dbReference>
<evidence type="ECO:0000256" key="5">
    <source>
        <dbReference type="ARBA" id="ARBA00022989"/>
    </source>
</evidence>
<dbReference type="AlphaFoldDB" id="A0A553ZVI4"/>
<dbReference type="GO" id="GO:0022857">
    <property type="term" value="F:transmembrane transporter activity"/>
    <property type="evidence" value="ECO:0007669"/>
    <property type="project" value="InterPro"/>
</dbReference>
<dbReference type="Pfam" id="PF05977">
    <property type="entry name" value="MFS_3"/>
    <property type="match status" value="1"/>
</dbReference>
<dbReference type="Gene3D" id="1.20.1250.20">
    <property type="entry name" value="MFS general substrate transporter like domains"/>
    <property type="match status" value="1"/>
</dbReference>
<dbReference type="GO" id="GO:0005886">
    <property type="term" value="C:plasma membrane"/>
    <property type="evidence" value="ECO:0007669"/>
    <property type="project" value="UniProtKB-SubCell"/>
</dbReference>
<feature type="transmembrane region" description="Helical" evidence="7">
    <location>
        <begin position="257"/>
        <end position="278"/>
    </location>
</feature>
<dbReference type="PRINTS" id="PR01988">
    <property type="entry name" value="EXPORTERBACE"/>
</dbReference>
<evidence type="ECO:0000259" key="8">
    <source>
        <dbReference type="PROSITE" id="PS50850"/>
    </source>
</evidence>
<evidence type="ECO:0000256" key="3">
    <source>
        <dbReference type="ARBA" id="ARBA00022475"/>
    </source>
</evidence>
<keyword evidence="3" id="KW-1003">Cell membrane</keyword>
<sequence>MEVALHRNQSFYWLMGGNLASFAGAQIYLVALPLVVLSLTGSAIAMGTVAAIGQATAWLQPFVGPVVDRYSRKTLLLLSDFIRAFVLLLVSALYFVDSLLISHLFIAALLVGICTQLYNTAQFALIPTIVNKEDLPLANTIESSLFHTTILIGPTLGGLLIVFVNPGAGLFANSIGFFLAFITVLFIQMPKKNWLEPNEKSRGFFREVGDGFSFIYQKKILLLTNLGTAMISFGITMSLTLLVFHLQATVGLTPLKIGWLLSIGGAAAIAGSFLSVTIRKIANQRTILFVGFLGGGLSLIWLGLAESYIMLILANAVGTFCASSFNPVLKTIRQTLTPDHMLGRVQASSRFITMALIPLAAIIAGFLGDYIGTHFTIAVGGIIASLSVLIFSHPAMRELS</sequence>
<dbReference type="InterPro" id="IPR022324">
    <property type="entry name" value="Bacilysin_exporter_BacE_put"/>
</dbReference>
<keyword evidence="4 7" id="KW-0812">Transmembrane</keyword>
<evidence type="ECO:0000256" key="1">
    <source>
        <dbReference type="ARBA" id="ARBA00004651"/>
    </source>
</evidence>
<feature type="transmembrane region" description="Helical" evidence="7">
    <location>
        <begin position="12"/>
        <end position="37"/>
    </location>
</feature>
<dbReference type="PROSITE" id="PS50850">
    <property type="entry name" value="MFS"/>
    <property type="match status" value="1"/>
</dbReference>
<feature type="transmembrane region" description="Helical" evidence="7">
    <location>
        <begin position="308"/>
        <end position="329"/>
    </location>
</feature>
<protein>
    <submittedName>
        <fullName evidence="9">MFS transporter</fullName>
    </submittedName>
</protein>
<evidence type="ECO:0000256" key="6">
    <source>
        <dbReference type="ARBA" id="ARBA00023136"/>
    </source>
</evidence>
<evidence type="ECO:0000313" key="10">
    <source>
        <dbReference type="Proteomes" id="UP000318521"/>
    </source>
</evidence>